<proteinExistence type="predicted"/>
<sequence>MSFLPIDRMWLRAENGREESNVTYFNDLMYTGEMVCKIITLGIVASISDSRDNHRYRHCYELVRADGLGSWAKVVNDSIVGPSAQYIYEDAREELRELTEKKQDTWQSEAVKSIHNCLKVVDPHCEDLPHKVDSRKWLDLFSRLRNKTRGHGATTGEMCNAIVDPLEKSIKLVTDNFSLFKKPWAFLHRNLSGKYRVSKISSNADSFNYLKSTNIHNYPNGIYIFLDGHPRRVDLFETTVDLNDFHIANGGFTEKKFELLSYITGSTINLDSRSYLLPVSELPRSETQSLKELDIVGSSFTNMPFLGDGYIKRAELEDELLSLLKNDRHPIITLLGRGGIGKTSLSLNVLQTLAKENEERFKLIIWISARDIDLLEEGPKQVAPDITTLKEIVKEYWGLVDKLVLKEKNEKQIDLFSKELNECQEYGPTLFIFDNFETVSNPVEMFNFIDTYIRNPNKVLITTRHREFKGDYPIEVFGMNKSECDELAESTANRLGITELLNKNFYEELYQESEGHPYVVKIILGERSKSSKVKAFDRIITNRDDILNALFERTYLLLSDDAKRVFFTLCNWKSIVPQLALEAVMLRSSSSGIKIKTTEAIDELSRISFIEVFTSEQDGQIFLSVPLAAAIFGKRKLAISHFKNFVEADTILLQFFGAAQKHEIKNGIEPRVNRLFRNLARNIKSEHTTLEENLPMLEFIARHYYKAWILIANLSEEFSKEDPLGKSRLYLEHYLEYSDDESASIVIWDKIASIDQQNENWSGYIHALVEKCLIPSVSFKDISEAANKINHLKSQDLTGFDIEEQHVLLSKLADKMKERIKEADATDCSRLCWILMSLDLLEDANKYLELGLDKDPNNDYCKRLKNRLQLTNG</sequence>
<dbReference type="Pfam" id="PF00931">
    <property type="entry name" value="NB-ARC"/>
    <property type="match status" value="1"/>
</dbReference>
<dbReference type="Proteomes" id="UP001292084">
    <property type="component" value="Unassembled WGS sequence"/>
</dbReference>
<organism evidence="2 3">
    <name type="scientific">Jeotgalibacillus haloalkalitolerans</name>
    <dbReference type="NCBI Taxonomy" id="3104292"/>
    <lineage>
        <taxon>Bacteria</taxon>
        <taxon>Bacillati</taxon>
        <taxon>Bacillota</taxon>
        <taxon>Bacilli</taxon>
        <taxon>Bacillales</taxon>
        <taxon>Caryophanaceae</taxon>
        <taxon>Jeotgalibacillus</taxon>
    </lineage>
</organism>
<dbReference type="SUPFAM" id="SSF52540">
    <property type="entry name" value="P-loop containing nucleoside triphosphate hydrolases"/>
    <property type="match status" value="1"/>
</dbReference>
<dbReference type="EMBL" id="JAXQNN010000003">
    <property type="protein sequence ID" value="MDZ5712613.1"/>
    <property type="molecule type" value="Genomic_DNA"/>
</dbReference>
<dbReference type="InterPro" id="IPR002182">
    <property type="entry name" value="NB-ARC"/>
</dbReference>
<name>A0ABU5KMX5_9BACL</name>
<evidence type="ECO:0000313" key="3">
    <source>
        <dbReference type="Proteomes" id="UP001292084"/>
    </source>
</evidence>
<accession>A0ABU5KMX5</accession>
<reference evidence="2 3" key="1">
    <citation type="submission" date="2023-12" db="EMBL/GenBank/DDBJ databases">
        <title>Jeotgalibacillus haloalkaliphilus sp. nov., a novel salt-tolerant bacteria, isolated from the estuary of the Fenhe River into the Yellow River.</title>
        <authorList>
            <person name="Li Y."/>
        </authorList>
    </citation>
    <scope>NUCLEOTIDE SEQUENCE [LARGE SCALE GENOMIC DNA]</scope>
    <source>
        <strain evidence="2 3">HH7-29</strain>
    </source>
</reference>
<gene>
    <name evidence="2" type="ORF">UFB30_10285</name>
</gene>
<keyword evidence="3" id="KW-1185">Reference proteome</keyword>
<evidence type="ECO:0000313" key="2">
    <source>
        <dbReference type="EMBL" id="MDZ5712613.1"/>
    </source>
</evidence>
<protein>
    <submittedName>
        <fullName evidence="2">NB-ARC domain-containing protein</fullName>
    </submittedName>
</protein>
<dbReference type="RefSeq" id="WP_322421595.1">
    <property type="nucleotide sequence ID" value="NZ_JAXQNN010000003.1"/>
</dbReference>
<evidence type="ECO:0000259" key="1">
    <source>
        <dbReference type="Pfam" id="PF00931"/>
    </source>
</evidence>
<feature type="domain" description="NB-ARC" evidence="1">
    <location>
        <begin position="322"/>
        <end position="468"/>
    </location>
</feature>
<comment type="caution">
    <text evidence="2">The sequence shown here is derived from an EMBL/GenBank/DDBJ whole genome shotgun (WGS) entry which is preliminary data.</text>
</comment>
<dbReference type="InterPro" id="IPR027417">
    <property type="entry name" value="P-loop_NTPase"/>
</dbReference>
<dbReference type="Gene3D" id="3.40.50.300">
    <property type="entry name" value="P-loop containing nucleotide triphosphate hydrolases"/>
    <property type="match status" value="1"/>
</dbReference>